<dbReference type="InterPro" id="IPR021517">
    <property type="entry name" value="DUF3180"/>
</dbReference>
<reference evidence="2 3" key="1">
    <citation type="submission" date="2019-03" db="EMBL/GenBank/DDBJ databases">
        <title>Genomics of glacier-inhabiting Cryobacterium strains.</title>
        <authorList>
            <person name="Liu Q."/>
            <person name="Xin Y.-H."/>
        </authorList>
    </citation>
    <scope>NUCLEOTIDE SEQUENCE [LARGE SCALE GENOMIC DNA]</scope>
    <source>
        <strain evidence="2 3">TMT2-48-2</strain>
    </source>
</reference>
<dbReference type="AlphaFoldDB" id="A0A4R8XZQ0"/>
<feature type="transmembrane region" description="Helical" evidence="1">
    <location>
        <begin position="116"/>
        <end position="136"/>
    </location>
</feature>
<dbReference type="RefSeq" id="WP_134368749.1">
    <property type="nucleotide sequence ID" value="NZ_SOGN01000014.1"/>
</dbReference>
<gene>
    <name evidence="2" type="ORF">E3T23_02035</name>
</gene>
<keyword evidence="1" id="KW-0472">Membrane</keyword>
<name>A0A4R8XZQ0_9MICO</name>
<dbReference type="Proteomes" id="UP000298433">
    <property type="component" value="Unassembled WGS sequence"/>
</dbReference>
<evidence type="ECO:0000313" key="3">
    <source>
        <dbReference type="Proteomes" id="UP000298433"/>
    </source>
</evidence>
<proteinExistence type="predicted"/>
<dbReference type="OrthoDB" id="5125751at2"/>
<evidence type="ECO:0000313" key="2">
    <source>
        <dbReference type="EMBL" id="TFC83465.1"/>
    </source>
</evidence>
<dbReference type="Pfam" id="PF11377">
    <property type="entry name" value="DUF3180"/>
    <property type="match status" value="1"/>
</dbReference>
<sequence length="156" mass="15850">MKRTQPSVLIALGLAGLVVAFLLETAAAAGGSAIFLPPITLPIALFAIGVAVVALAWPIRQSTRGAVRKHVNPFLAIRVALLAKASALSGSLLLGGGLGIGLYILTRSVVPTVTSLWPAIGTAVGAAILLTLGLVAEHFCTLPPDGDDQEQGEVRG</sequence>
<keyword evidence="3" id="KW-1185">Reference proteome</keyword>
<keyword evidence="1" id="KW-1133">Transmembrane helix</keyword>
<keyword evidence="1" id="KW-0812">Transmembrane</keyword>
<comment type="caution">
    <text evidence="2">The sequence shown here is derived from an EMBL/GenBank/DDBJ whole genome shotgun (WGS) entry which is preliminary data.</text>
</comment>
<dbReference type="EMBL" id="SOGN01000014">
    <property type="protein sequence ID" value="TFC83465.1"/>
    <property type="molecule type" value="Genomic_DNA"/>
</dbReference>
<protein>
    <submittedName>
        <fullName evidence="2">DUF3180 domain-containing protein</fullName>
    </submittedName>
</protein>
<evidence type="ECO:0000256" key="1">
    <source>
        <dbReference type="SAM" id="Phobius"/>
    </source>
</evidence>
<feature type="transmembrane region" description="Helical" evidence="1">
    <location>
        <begin position="79"/>
        <end position="104"/>
    </location>
</feature>
<feature type="transmembrane region" description="Helical" evidence="1">
    <location>
        <begin position="38"/>
        <end position="59"/>
    </location>
</feature>
<organism evidence="2 3">
    <name type="scientific">Cryobacterium cheniae</name>
    <dbReference type="NCBI Taxonomy" id="1259262"/>
    <lineage>
        <taxon>Bacteria</taxon>
        <taxon>Bacillati</taxon>
        <taxon>Actinomycetota</taxon>
        <taxon>Actinomycetes</taxon>
        <taxon>Micrococcales</taxon>
        <taxon>Microbacteriaceae</taxon>
        <taxon>Cryobacterium</taxon>
    </lineage>
</organism>
<accession>A0A4R8XZQ0</accession>